<dbReference type="EMBL" id="JADNYJ010000018">
    <property type="protein sequence ID" value="KAF8906521.1"/>
    <property type="molecule type" value="Genomic_DNA"/>
</dbReference>
<protein>
    <submittedName>
        <fullName evidence="1">Uncharacterized protein</fullName>
    </submittedName>
</protein>
<name>A0A9P5TRD1_GYMJU</name>
<gene>
    <name evidence="1" type="ORF">CPB84DRAFT_1769985</name>
</gene>
<dbReference type="AlphaFoldDB" id="A0A9P5TRD1"/>
<reference evidence="1" key="1">
    <citation type="submission" date="2020-11" db="EMBL/GenBank/DDBJ databases">
        <authorList>
            <consortium name="DOE Joint Genome Institute"/>
            <person name="Ahrendt S."/>
            <person name="Riley R."/>
            <person name="Andreopoulos W."/>
            <person name="LaButti K."/>
            <person name="Pangilinan J."/>
            <person name="Ruiz-duenas F.J."/>
            <person name="Barrasa J.M."/>
            <person name="Sanchez-Garcia M."/>
            <person name="Camarero S."/>
            <person name="Miyauchi S."/>
            <person name="Serrano A."/>
            <person name="Linde D."/>
            <person name="Babiker R."/>
            <person name="Drula E."/>
            <person name="Ayuso-Fernandez I."/>
            <person name="Pacheco R."/>
            <person name="Padilla G."/>
            <person name="Ferreira P."/>
            <person name="Barriuso J."/>
            <person name="Kellner H."/>
            <person name="Castanera R."/>
            <person name="Alfaro M."/>
            <person name="Ramirez L."/>
            <person name="Pisabarro A.G."/>
            <person name="Kuo A."/>
            <person name="Tritt A."/>
            <person name="Lipzen A."/>
            <person name="He G."/>
            <person name="Yan M."/>
            <person name="Ng V."/>
            <person name="Cullen D."/>
            <person name="Martin F."/>
            <person name="Rosso M.-N."/>
            <person name="Henrissat B."/>
            <person name="Hibbett D."/>
            <person name="Martinez A.T."/>
            <person name="Grigoriev I.V."/>
        </authorList>
    </citation>
    <scope>NUCLEOTIDE SEQUENCE</scope>
    <source>
        <strain evidence="1">AH 44721</strain>
    </source>
</reference>
<sequence>MLTPNHPYLRIRLPLGSKVKRPLHHTLARDQRLTTVALHLLQLTKKLVVLAKFKFTRMRRAINT</sequence>
<evidence type="ECO:0000313" key="2">
    <source>
        <dbReference type="Proteomes" id="UP000724874"/>
    </source>
</evidence>
<organism evidence="1 2">
    <name type="scientific">Gymnopilus junonius</name>
    <name type="common">Spectacular rustgill mushroom</name>
    <name type="synonym">Gymnopilus spectabilis subsp. junonius</name>
    <dbReference type="NCBI Taxonomy" id="109634"/>
    <lineage>
        <taxon>Eukaryota</taxon>
        <taxon>Fungi</taxon>
        <taxon>Dikarya</taxon>
        <taxon>Basidiomycota</taxon>
        <taxon>Agaricomycotina</taxon>
        <taxon>Agaricomycetes</taxon>
        <taxon>Agaricomycetidae</taxon>
        <taxon>Agaricales</taxon>
        <taxon>Agaricineae</taxon>
        <taxon>Hymenogastraceae</taxon>
        <taxon>Gymnopilus</taxon>
    </lineage>
</organism>
<accession>A0A9P5TRD1</accession>
<evidence type="ECO:0000313" key="1">
    <source>
        <dbReference type="EMBL" id="KAF8906521.1"/>
    </source>
</evidence>
<keyword evidence="2" id="KW-1185">Reference proteome</keyword>
<proteinExistence type="predicted"/>
<dbReference type="Proteomes" id="UP000724874">
    <property type="component" value="Unassembled WGS sequence"/>
</dbReference>
<comment type="caution">
    <text evidence="1">The sequence shown here is derived from an EMBL/GenBank/DDBJ whole genome shotgun (WGS) entry which is preliminary data.</text>
</comment>